<proteinExistence type="predicted"/>
<evidence type="ECO:0000313" key="1">
    <source>
        <dbReference type="EMBL" id="KIN02793.1"/>
    </source>
</evidence>
<gene>
    <name evidence="1" type="ORF">OIDMADRAFT_40634</name>
</gene>
<dbReference type="HOGENOM" id="CLU_056292_1_0_1"/>
<accession>A0A0C3DL93</accession>
<dbReference type="Pfam" id="PF14234">
    <property type="entry name" value="DUF4336"/>
    <property type="match status" value="1"/>
</dbReference>
<dbReference type="AlphaFoldDB" id="A0A0C3DL93"/>
<dbReference type="PANTHER" id="PTHR33835">
    <property type="entry name" value="YALI0C07656P"/>
    <property type="match status" value="1"/>
</dbReference>
<dbReference type="Proteomes" id="UP000054321">
    <property type="component" value="Unassembled WGS sequence"/>
</dbReference>
<keyword evidence="2" id="KW-1185">Reference proteome</keyword>
<protein>
    <recommendedName>
        <fullName evidence="3">DUF4336 domain-containing protein</fullName>
    </recommendedName>
</protein>
<dbReference type="EMBL" id="KN832874">
    <property type="protein sequence ID" value="KIN02793.1"/>
    <property type="molecule type" value="Genomic_DNA"/>
</dbReference>
<evidence type="ECO:0000313" key="2">
    <source>
        <dbReference type="Proteomes" id="UP000054321"/>
    </source>
</evidence>
<sequence>MSQNSKESAADSAWDVSDPMVVRQLTPDITTLSVPFTKAGILKTGGRATLVKLASGSIVVISAVKLTEHVRHAVGSFGGTVKYILAPNLEHYIHIAEWKNAFPDAEVIGPDLLPQKCAKNPLLKDVQLDIVYTSSNRSPSVSEEFDSEFDVEYLDSMASQDIVLFHKRSKTVIEADLLFNVPATEQFSKSGKSATSGILFYFLAPLFSAKGSATWQKWLAWHVLSSKDRHGFTHSLERINSWQFERIIPCHGDVIESEARQVFAKVFERFLEGDNTND</sequence>
<reference evidence="1 2" key="1">
    <citation type="submission" date="2014-04" db="EMBL/GenBank/DDBJ databases">
        <authorList>
            <consortium name="DOE Joint Genome Institute"/>
            <person name="Kuo A."/>
            <person name="Martino E."/>
            <person name="Perotto S."/>
            <person name="Kohler A."/>
            <person name="Nagy L.G."/>
            <person name="Floudas D."/>
            <person name="Copeland A."/>
            <person name="Barry K.W."/>
            <person name="Cichocki N."/>
            <person name="Veneault-Fourrey C."/>
            <person name="LaButti K."/>
            <person name="Lindquist E.A."/>
            <person name="Lipzen A."/>
            <person name="Lundell T."/>
            <person name="Morin E."/>
            <person name="Murat C."/>
            <person name="Sun H."/>
            <person name="Tunlid A."/>
            <person name="Henrissat B."/>
            <person name="Grigoriev I.V."/>
            <person name="Hibbett D.S."/>
            <person name="Martin F."/>
            <person name="Nordberg H.P."/>
            <person name="Cantor M.N."/>
            <person name="Hua S.X."/>
        </authorList>
    </citation>
    <scope>NUCLEOTIDE SEQUENCE [LARGE SCALE GENOMIC DNA]</scope>
    <source>
        <strain evidence="1 2">Zn</strain>
    </source>
</reference>
<dbReference type="OrthoDB" id="421671at2759"/>
<organism evidence="1 2">
    <name type="scientific">Oidiodendron maius (strain Zn)</name>
    <dbReference type="NCBI Taxonomy" id="913774"/>
    <lineage>
        <taxon>Eukaryota</taxon>
        <taxon>Fungi</taxon>
        <taxon>Dikarya</taxon>
        <taxon>Ascomycota</taxon>
        <taxon>Pezizomycotina</taxon>
        <taxon>Leotiomycetes</taxon>
        <taxon>Leotiomycetes incertae sedis</taxon>
        <taxon>Myxotrichaceae</taxon>
        <taxon>Oidiodendron</taxon>
    </lineage>
</organism>
<reference evidence="2" key="2">
    <citation type="submission" date="2015-01" db="EMBL/GenBank/DDBJ databases">
        <title>Evolutionary Origins and Diversification of the Mycorrhizal Mutualists.</title>
        <authorList>
            <consortium name="DOE Joint Genome Institute"/>
            <consortium name="Mycorrhizal Genomics Consortium"/>
            <person name="Kohler A."/>
            <person name="Kuo A."/>
            <person name="Nagy L.G."/>
            <person name="Floudas D."/>
            <person name="Copeland A."/>
            <person name="Barry K.W."/>
            <person name="Cichocki N."/>
            <person name="Veneault-Fourrey C."/>
            <person name="LaButti K."/>
            <person name="Lindquist E.A."/>
            <person name="Lipzen A."/>
            <person name="Lundell T."/>
            <person name="Morin E."/>
            <person name="Murat C."/>
            <person name="Riley R."/>
            <person name="Ohm R."/>
            <person name="Sun H."/>
            <person name="Tunlid A."/>
            <person name="Henrissat B."/>
            <person name="Grigoriev I.V."/>
            <person name="Hibbett D.S."/>
            <person name="Martin F."/>
        </authorList>
    </citation>
    <scope>NUCLEOTIDE SEQUENCE [LARGE SCALE GENOMIC DNA]</scope>
    <source>
        <strain evidence="2">Zn</strain>
    </source>
</reference>
<name>A0A0C3DL93_OIDMZ</name>
<dbReference type="InterPro" id="IPR036866">
    <property type="entry name" value="RibonucZ/Hydroxyglut_hydro"/>
</dbReference>
<dbReference type="PANTHER" id="PTHR33835:SF1">
    <property type="entry name" value="METALLO-BETA-LACTAMASE DOMAIN-CONTAINING PROTEIN"/>
    <property type="match status" value="1"/>
</dbReference>
<dbReference type="InParanoid" id="A0A0C3DL93"/>
<dbReference type="SUPFAM" id="SSF56281">
    <property type="entry name" value="Metallo-hydrolase/oxidoreductase"/>
    <property type="match status" value="1"/>
</dbReference>
<dbReference type="InterPro" id="IPR025638">
    <property type="entry name" value="DUF4336"/>
</dbReference>
<evidence type="ECO:0008006" key="3">
    <source>
        <dbReference type="Google" id="ProtNLM"/>
    </source>
</evidence>